<evidence type="ECO:0000256" key="16">
    <source>
        <dbReference type="ARBA" id="ARBA00070217"/>
    </source>
</evidence>
<accession>H3B1C5</accession>
<comment type="cofactor">
    <cofactor evidence="2">
        <name>Mg(2+)</name>
        <dbReference type="ChEBI" id="CHEBI:18420"/>
    </cofactor>
</comment>
<dbReference type="FunFam" id="3.60.40.10:FF:000032">
    <property type="entry name" value="Protein phosphatase, Mg2+/Mn2+-dependent, 1F"/>
    <property type="match status" value="1"/>
</dbReference>
<dbReference type="PANTHER" id="PTHR13832:SF233">
    <property type="entry name" value="PROTEIN PHOSPHATASE 1F"/>
    <property type="match status" value="1"/>
</dbReference>
<evidence type="ECO:0000256" key="2">
    <source>
        <dbReference type="ARBA" id="ARBA00001946"/>
    </source>
</evidence>
<dbReference type="FunCoup" id="H3B1C5">
    <property type="interactions" value="271"/>
</dbReference>
<evidence type="ECO:0000256" key="3">
    <source>
        <dbReference type="ARBA" id="ARBA00006702"/>
    </source>
</evidence>
<evidence type="ECO:0000256" key="14">
    <source>
        <dbReference type="ARBA" id="ARBA00056926"/>
    </source>
</evidence>
<sequence>MKPATRNEMEDLVKNPEAARRFLDSFLKEFPSSLGPDDPLPAKPQSSILTQEEAEGEMAELGLRVLQERDVPPLLAASLTHAAISEVLQTNLSAFYKKLETEQETPVDPLLEAKELQRLFINQLQQLCCSWQKQLPSLKAAERYLHTSVHAIRNTRRKMEDRHVILRHFNQLFGLTDEMDRAYFAVFDGHGGVDAAIYSATHVHVNVACHEAIISDPAKALKASFKRTDDMFLHKAERERLRSGTTCVAALIAGNSLHVAWLGDSQVVMVREGETVLLMDPHKPEREDEKERIEALGGCVAYMGCWRVNGTLAVSRAIGDVDQKPYVSGEADGASFALTGTEDYIILACDGFFDAIKPGEVVDLVLELLCQAQGDGSRVAEGLVAAARQGGSNDNITVLLVYFRDPRDIMADSAKEPLSSVGTETLSLQLVASCGDSQNKTGAN</sequence>
<reference evidence="20" key="2">
    <citation type="submission" date="2025-08" db="UniProtKB">
        <authorList>
            <consortium name="Ensembl"/>
        </authorList>
    </citation>
    <scope>IDENTIFICATION</scope>
</reference>
<evidence type="ECO:0000256" key="13">
    <source>
        <dbReference type="ARBA" id="ARBA00048336"/>
    </source>
</evidence>
<dbReference type="InParanoid" id="H3B1C5"/>
<dbReference type="PROSITE" id="PS01032">
    <property type="entry name" value="PPM_1"/>
    <property type="match status" value="1"/>
</dbReference>
<comment type="cofactor">
    <cofactor evidence="1">
        <name>Mn(2+)</name>
        <dbReference type="ChEBI" id="CHEBI:29035"/>
    </cofactor>
</comment>
<dbReference type="EMBL" id="AFYH01023986">
    <property type="status" value="NOT_ANNOTATED_CDS"/>
    <property type="molecule type" value="Genomic_DNA"/>
</dbReference>
<keyword evidence="5" id="KW-0597">Phosphoprotein</keyword>
<dbReference type="GO" id="GO:0005829">
    <property type="term" value="C:cytosol"/>
    <property type="evidence" value="ECO:0007669"/>
    <property type="project" value="TreeGrafter"/>
</dbReference>
<dbReference type="SMART" id="SM00331">
    <property type="entry name" value="PP2C_SIG"/>
    <property type="match status" value="1"/>
</dbReference>
<dbReference type="AlphaFoldDB" id="H3B1C5"/>
<dbReference type="RefSeq" id="XP_014340621.1">
    <property type="nucleotide sequence ID" value="XM_014485135.2"/>
</dbReference>
<dbReference type="InterPro" id="IPR001932">
    <property type="entry name" value="PPM-type_phosphatase-like_dom"/>
</dbReference>
<gene>
    <name evidence="20" type="primary">PPM1F</name>
</gene>
<dbReference type="PROSITE" id="PS51746">
    <property type="entry name" value="PPM_2"/>
    <property type="match status" value="1"/>
</dbReference>
<evidence type="ECO:0000259" key="19">
    <source>
        <dbReference type="PROSITE" id="PS51746"/>
    </source>
</evidence>
<keyword evidence="10 18" id="KW-0904">Protein phosphatase</keyword>
<comment type="catalytic activity">
    <reaction evidence="13">
        <text>O-phospho-L-threonyl-[protein] + H2O = L-threonyl-[protein] + phosphate</text>
        <dbReference type="Rhea" id="RHEA:47004"/>
        <dbReference type="Rhea" id="RHEA-COMP:11060"/>
        <dbReference type="Rhea" id="RHEA-COMP:11605"/>
        <dbReference type="ChEBI" id="CHEBI:15377"/>
        <dbReference type="ChEBI" id="CHEBI:30013"/>
        <dbReference type="ChEBI" id="CHEBI:43474"/>
        <dbReference type="ChEBI" id="CHEBI:61977"/>
        <dbReference type="EC" id="3.1.3.16"/>
    </reaction>
</comment>
<proteinExistence type="inferred from homology"/>
<evidence type="ECO:0000256" key="5">
    <source>
        <dbReference type="ARBA" id="ARBA00022553"/>
    </source>
</evidence>
<dbReference type="Gene3D" id="3.60.40.10">
    <property type="entry name" value="PPM-type phosphatase domain"/>
    <property type="match status" value="1"/>
</dbReference>
<dbReference type="OMA" id="DEMFLFK"/>
<keyword evidence="7" id="KW-0479">Metal-binding</keyword>
<comment type="similarity">
    <text evidence="3 18">Belongs to the PP2C family.</text>
</comment>
<keyword evidence="21" id="KW-1185">Reference proteome</keyword>
<evidence type="ECO:0000256" key="12">
    <source>
        <dbReference type="ARBA" id="ARBA00047761"/>
    </source>
</evidence>
<dbReference type="GO" id="GO:0005634">
    <property type="term" value="C:nucleus"/>
    <property type="evidence" value="ECO:0007669"/>
    <property type="project" value="TreeGrafter"/>
</dbReference>
<dbReference type="RefSeq" id="XP_005990238.1">
    <property type="nucleotide sequence ID" value="XM_005990176.3"/>
</dbReference>
<keyword evidence="11" id="KW-0464">Manganese</keyword>
<comment type="subunit">
    <text evidence="15">Associates with FEM1B.</text>
</comment>
<dbReference type="InterPro" id="IPR015655">
    <property type="entry name" value="PP2C"/>
</dbReference>
<dbReference type="EMBL" id="AFYH01023987">
    <property type="status" value="NOT_ANNOTATED_CDS"/>
    <property type="molecule type" value="Genomic_DNA"/>
</dbReference>
<evidence type="ECO:0000256" key="8">
    <source>
        <dbReference type="ARBA" id="ARBA00022801"/>
    </source>
</evidence>
<evidence type="ECO:0000313" key="21">
    <source>
        <dbReference type="Proteomes" id="UP000008672"/>
    </source>
</evidence>
<dbReference type="Ensembl" id="ENSLACT00000015806.2">
    <property type="protein sequence ID" value="ENSLACP00000015696.2"/>
    <property type="gene ID" value="ENSLACG00000013822.2"/>
</dbReference>
<evidence type="ECO:0000256" key="11">
    <source>
        <dbReference type="ARBA" id="ARBA00023211"/>
    </source>
</evidence>
<dbReference type="GO" id="GO:0046872">
    <property type="term" value="F:metal ion binding"/>
    <property type="evidence" value="ECO:0007669"/>
    <property type="project" value="UniProtKB-KW"/>
</dbReference>
<dbReference type="GO" id="GO:0006915">
    <property type="term" value="P:apoptotic process"/>
    <property type="evidence" value="ECO:0007669"/>
    <property type="project" value="UniProtKB-KW"/>
</dbReference>
<keyword evidence="8 18" id="KW-0378">Hydrolase</keyword>
<dbReference type="eggNOG" id="KOG0698">
    <property type="taxonomic scope" value="Eukaryota"/>
</dbReference>
<dbReference type="GO" id="GO:0004722">
    <property type="term" value="F:protein serine/threonine phosphatase activity"/>
    <property type="evidence" value="ECO:0007669"/>
    <property type="project" value="UniProtKB-EC"/>
</dbReference>
<dbReference type="CTD" id="9647"/>
<evidence type="ECO:0000256" key="17">
    <source>
        <dbReference type="ARBA" id="ARBA00078783"/>
    </source>
</evidence>
<dbReference type="Proteomes" id="UP000008672">
    <property type="component" value="Unassembled WGS sequence"/>
</dbReference>
<dbReference type="GeneID" id="102355444"/>
<comment type="catalytic activity">
    <reaction evidence="12">
        <text>O-phospho-L-seryl-[protein] + H2O = L-seryl-[protein] + phosphate</text>
        <dbReference type="Rhea" id="RHEA:20629"/>
        <dbReference type="Rhea" id="RHEA-COMP:9863"/>
        <dbReference type="Rhea" id="RHEA-COMP:11604"/>
        <dbReference type="ChEBI" id="CHEBI:15377"/>
        <dbReference type="ChEBI" id="CHEBI:29999"/>
        <dbReference type="ChEBI" id="CHEBI:43474"/>
        <dbReference type="ChEBI" id="CHEBI:83421"/>
        <dbReference type="EC" id="3.1.3.16"/>
    </reaction>
</comment>
<evidence type="ECO:0000256" key="4">
    <source>
        <dbReference type="ARBA" id="ARBA00013081"/>
    </source>
</evidence>
<dbReference type="PANTHER" id="PTHR13832">
    <property type="entry name" value="PROTEIN PHOSPHATASE 2C"/>
    <property type="match status" value="1"/>
</dbReference>
<keyword evidence="9" id="KW-0460">Magnesium</keyword>
<dbReference type="GO" id="GO:0035556">
    <property type="term" value="P:intracellular signal transduction"/>
    <property type="evidence" value="ECO:0007669"/>
    <property type="project" value="UniProtKB-ARBA"/>
</dbReference>
<dbReference type="SUPFAM" id="SSF81606">
    <property type="entry name" value="PP2C-like"/>
    <property type="match status" value="1"/>
</dbReference>
<keyword evidence="6" id="KW-0053">Apoptosis</keyword>
<dbReference type="EC" id="3.1.3.16" evidence="4"/>
<protein>
    <recommendedName>
        <fullName evidence="16">Protein phosphatase 1F</fullName>
        <ecNumber evidence="4">3.1.3.16</ecNumber>
    </recommendedName>
    <alternativeName>
        <fullName evidence="17">Ca(2+)/calmodulin-dependent protein kinase phosphatase</fullName>
    </alternativeName>
</protein>
<evidence type="ECO:0000256" key="1">
    <source>
        <dbReference type="ARBA" id="ARBA00001936"/>
    </source>
</evidence>
<evidence type="ECO:0000256" key="7">
    <source>
        <dbReference type="ARBA" id="ARBA00022723"/>
    </source>
</evidence>
<evidence type="ECO:0000256" key="15">
    <source>
        <dbReference type="ARBA" id="ARBA00062034"/>
    </source>
</evidence>
<dbReference type="GeneTree" id="ENSGT00940000158884"/>
<dbReference type="EMBL" id="AFYH01023988">
    <property type="status" value="NOT_ANNOTATED_CDS"/>
    <property type="molecule type" value="Genomic_DNA"/>
</dbReference>
<dbReference type="CDD" id="cd00143">
    <property type="entry name" value="PP2Cc"/>
    <property type="match status" value="1"/>
</dbReference>
<name>H3B1C5_LATCH</name>
<feature type="domain" description="PPM-type phosphatase" evidence="19">
    <location>
        <begin position="146"/>
        <end position="403"/>
    </location>
</feature>
<reference evidence="20" key="3">
    <citation type="submission" date="2025-09" db="UniProtKB">
        <authorList>
            <consortium name="Ensembl"/>
        </authorList>
    </citation>
    <scope>IDENTIFICATION</scope>
</reference>
<dbReference type="InterPro" id="IPR036457">
    <property type="entry name" value="PPM-type-like_dom_sf"/>
</dbReference>
<dbReference type="STRING" id="7897.ENSLACP00000015696"/>
<comment type="function">
    <text evidence="14">Dephosphorylates and concomitantly deactivates CaM-kinase II activated upon autophosphorylation, and CaM-kinases IV and I activated upon phosphorylation by CaM-kinase kinase. Promotes apoptosis.</text>
</comment>
<dbReference type="SMART" id="SM00332">
    <property type="entry name" value="PP2Cc"/>
    <property type="match status" value="1"/>
</dbReference>
<evidence type="ECO:0000256" key="10">
    <source>
        <dbReference type="ARBA" id="ARBA00022912"/>
    </source>
</evidence>
<reference evidence="21" key="1">
    <citation type="submission" date="2011-08" db="EMBL/GenBank/DDBJ databases">
        <title>The draft genome of Latimeria chalumnae.</title>
        <authorList>
            <person name="Di Palma F."/>
            <person name="Alfoldi J."/>
            <person name="Johnson J."/>
            <person name="Berlin A."/>
            <person name="Gnerre S."/>
            <person name="Jaffe D."/>
            <person name="MacCallum I."/>
            <person name="Young S."/>
            <person name="Walker B.J."/>
            <person name="Lander E."/>
            <person name="Lindblad-Toh K."/>
        </authorList>
    </citation>
    <scope>NUCLEOTIDE SEQUENCE [LARGE SCALE GENOMIC DNA]</scope>
    <source>
        <strain evidence="21">Wild caught</strain>
    </source>
</reference>
<dbReference type="Pfam" id="PF00481">
    <property type="entry name" value="PP2C"/>
    <property type="match status" value="1"/>
</dbReference>
<dbReference type="InterPro" id="IPR000222">
    <property type="entry name" value="PP2C_BS"/>
</dbReference>
<dbReference type="KEGG" id="lcm:102355444"/>
<evidence type="ECO:0000256" key="18">
    <source>
        <dbReference type="RuleBase" id="RU003465"/>
    </source>
</evidence>
<dbReference type="OrthoDB" id="10264738at2759"/>
<evidence type="ECO:0000256" key="6">
    <source>
        <dbReference type="ARBA" id="ARBA00022703"/>
    </source>
</evidence>
<dbReference type="Bgee" id="ENSLACG00000013822">
    <property type="expression patterns" value="Expressed in pectoral fin and 6 other cell types or tissues"/>
</dbReference>
<evidence type="ECO:0000256" key="9">
    <source>
        <dbReference type="ARBA" id="ARBA00022842"/>
    </source>
</evidence>
<dbReference type="EMBL" id="AFYH01023989">
    <property type="status" value="NOT_ANNOTATED_CDS"/>
    <property type="molecule type" value="Genomic_DNA"/>
</dbReference>
<dbReference type="EMBL" id="AFYH01023990">
    <property type="status" value="NOT_ANNOTATED_CDS"/>
    <property type="molecule type" value="Genomic_DNA"/>
</dbReference>
<evidence type="ECO:0000313" key="20">
    <source>
        <dbReference type="Ensembl" id="ENSLACP00000015696.2"/>
    </source>
</evidence>
<organism evidence="20 21">
    <name type="scientific">Latimeria chalumnae</name>
    <name type="common">Coelacanth</name>
    <dbReference type="NCBI Taxonomy" id="7897"/>
    <lineage>
        <taxon>Eukaryota</taxon>
        <taxon>Metazoa</taxon>
        <taxon>Chordata</taxon>
        <taxon>Craniata</taxon>
        <taxon>Vertebrata</taxon>
        <taxon>Euteleostomi</taxon>
        <taxon>Coelacanthiformes</taxon>
        <taxon>Coelacanthidae</taxon>
        <taxon>Latimeria</taxon>
    </lineage>
</organism>